<organism evidence="1 2">
    <name type="scientific">Trichococcus pasteurii</name>
    <dbReference type="NCBI Taxonomy" id="43064"/>
    <lineage>
        <taxon>Bacteria</taxon>
        <taxon>Bacillati</taxon>
        <taxon>Bacillota</taxon>
        <taxon>Bacilli</taxon>
        <taxon>Lactobacillales</taxon>
        <taxon>Carnobacteriaceae</taxon>
        <taxon>Trichococcus</taxon>
    </lineage>
</organism>
<name>A0A1W1II07_9LACT</name>
<dbReference type="Proteomes" id="UP000195985">
    <property type="component" value="Unassembled WGS sequence"/>
</dbReference>
<accession>A0A1W1II07</accession>
<keyword evidence="2" id="KW-1185">Reference proteome</keyword>
<gene>
    <name evidence="1" type="ORF">TPAS_2147</name>
</gene>
<protein>
    <submittedName>
        <fullName evidence="1">Uncharacterized protein</fullName>
    </submittedName>
</protein>
<dbReference type="STRING" id="43064.SAMN04488086_10532"/>
<dbReference type="AlphaFoldDB" id="A0A1W1II07"/>
<sequence length="79" mass="8659">MTVLAAFYESKKKSRLAIAFQRGYNDCEGPNSFIKAALRIAPASSNPATLARDRSYSTKAATAYAAPTDLFPQTLQVWK</sequence>
<reference evidence="2" key="1">
    <citation type="submission" date="2016-04" db="EMBL/GenBank/DDBJ databases">
        <authorList>
            <person name="Strepis N."/>
        </authorList>
    </citation>
    <scope>NUCLEOTIDE SEQUENCE [LARGE SCALE GENOMIC DNA]</scope>
</reference>
<evidence type="ECO:0000313" key="1">
    <source>
        <dbReference type="EMBL" id="SLM52453.1"/>
    </source>
</evidence>
<dbReference type="EMBL" id="FWEY01000006">
    <property type="protein sequence ID" value="SLM52453.1"/>
    <property type="molecule type" value="Genomic_DNA"/>
</dbReference>
<proteinExistence type="predicted"/>
<evidence type="ECO:0000313" key="2">
    <source>
        <dbReference type="Proteomes" id="UP000195985"/>
    </source>
</evidence>